<dbReference type="EMBL" id="KZ825159">
    <property type="protein sequence ID" value="PYI17227.1"/>
    <property type="molecule type" value="Genomic_DNA"/>
</dbReference>
<keyword evidence="5 7" id="KW-1133">Transmembrane helix</keyword>
<evidence type="ECO:0000313" key="8">
    <source>
        <dbReference type="EMBL" id="PYI17227.1"/>
    </source>
</evidence>
<keyword evidence="9" id="KW-1185">Reference proteome</keyword>
<dbReference type="Pfam" id="PF02133">
    <property type="entry name" value="Transp_cyt_pur"/>
    <property type="match status" value="1"/>
</dbReference>
<evidence type="ECO:0000256" key="6">
    <source>
        <dbReference type="ARBA" id="ARBA00023136"/>
    </source>
</evidence>
<name>A0A2V5HZE7_ASPV1</name>
<dbReference type="AlphaFoldDB" id="A0A2V5HZE7"/>
<feature type="transmembrane region" description="Helical" evidence="7">
    <location>
        <begin position="45"/>
        <end position="68"/>
    </location>
</feature>
<evidence type="ECO:0000256" key="2">
    <source>
        <dbReference type="ARBA" id="ARBA00008974"/>
    </source>
</evidence>
<dbReference type="GO" id="GO:0000329">
    <property type="term" value="C:fungal-type vacuole membrane"/>
    <property type="evidence" value="ECO:0007669"/>
    <property type="project" value="TreeGrafter"/>
</dbReference>
<protein>
    <submittedName>
        <fullName evidence="8">Uncharacterized protein</fullName>
    </submittedName>
</protein>
<dbReference type="Proteomes" id="UP000249829">
    <property type="component" value="Unassembled WGS sequence"/>
</dbReference>
<evidence type="ECO:0000256" key="1">
    <source>
        <dbReference type="ARBA" id="ARBA00004141"/>
    </source>
</evidence>
<evidence type="ECO:0000256" key="5">
    <source>
        <dbReference type="ARBA" id="ARBA00022989"/>
    </source>
</evidence>
<dbReference type="GO" id="GO:0022857">
    <property type="term" value="F:transmembrane transporter activity"/>
    <property type="evidence" value="ECO:0007669"/>
    <property type="project" value="InterPro"/>
</dbReference>
<sequence length="228" mass="24699">MNNRFLQSLHNWEAWIDSKLGVETMGIERIPEDQRRPPENLNMMFFWFSVLLSPTLIPIGMLGPIFGLSVHTSVILTVFATLLGSSVPAFTATLSPPTGLRQIAVARLMLCGLSGMVCPKSVWRVGFVVWLGDGKHQVPGAVVFMLNDPNCAIVAACLPCYGPLPGVQGRVPSPDRGSQRPLLSTLPAARAATTARFCVSKNNSNLKKGIHREPPLELIDTTELVAAS</sequence>
<dbReference type="Gene3D" id="1.10.4160.10">
    <property type="entry name" value="Hydantoin permease"/>
    <property type="match status" value="1"/>
</dbReference>
<dbReference type="GO" id="GO:0005886">
    <property type="term" value="C:plasma membrane"/>
    <property type="evidence" value="ECO:0007669"/>
    <property type="project" value="TreeGrafter"/>
</dbReference>
<evidence type="ECO:0000313" key="9">
    <source>
        <dbReference type="Proteomes" id="UP000249829"/>
    </source>
</evidence>
<dbReference type="PANTHER" id="PTHR31806:SF7">
    <property type="entry name" value="TRANSPORTER, PUTATIVE (AFU_ORTHOLOGUE AFUA_2G04690)-RELATED"/>
    <property type="match status" value="1"/>
</dbReference>
<dbReference type="InterPro" id="IPR026030">
    <property type="entry name" value="Pur-cyt_permease_Fcy2/21/22"/>
</dbReference>
<reference evidence="8 9" key="1">
    <citation type="submission" date="2018-02" db="EMBL/GenBank/DDBJ databases">
        <title>The genomes of Aspergillus section Nigri reveals drivers in fungal speciation.</title>
        <authorList>
            <consortium name="DOE Joint Genome Institute"/>
            <person name="Vesth T.C."/>
            <person name="Nybo J."/>
            <person name="Theobald S."/>
            <person name="Brandl J."/>
            <person name="Frisvad J.C."/>
            <person name="Nielsen K.F."/>
            <person name="Lyhne E.K."/>
            <person name="Kogle M.E."/>
            <person name="Kuo A."/>
            <person name="Riley R."/>
            <person name="Clum A."/>
            <person name="Nolan M."/>
            <person name="Lipzen A."/>
            <person name="Salamov A."/>
            <person name="Henrissat B."/>
            <person name="Wiebenga A."/>
            <person name="De vries R.P."/>
            <person name="Grigoriev I.V."/>
            <person name="Mortensen U.H."/>
            <person name="Andersen M.R."/>
            <person name="Baker S.E."/>
        </authorList>
    </citation>
    <scope>NUCLEOTIDE SEQUENCE [LARGE SCALE GENOMIC DNA]</scope>
    <source>
        <strain evidence="8 9">CBS 115571</strain>
    </source>
</reference>
<accession>A0A2V5HZE7</accession>
<feature type="transmembrane region" description="Helical" evidence="7">
    <location>
        <begin position="74"/>
        <end position="94"/>
    </location>
</feature>
<evidence type="ECO:0000256" key="3">
    <source>
        <dbReference type="ARBA" id="ARBA00022448"/>
    </source>
</evidence>
<gene>
    <name evidence="8" type="ORF">BO99DRAFT_463720</name>
</gene>
<comment type="similarity">
    <text evidence="2">Belongs to the purine-cytosine permease (2.A.39) family.</text>
</comment>
<comment type="subcellular location">
    <subcellularLocation>
        <location evidence="1">Membrane</location>
        <topology evidence="1">Multi-pass membrane protein</topology>
    </subcellularLocation>
</comment>
<organism evidence="8 9">
    <name type="scientific">Aspergillus violaceofuscus (strain CBS 115571)</name>
    <dbReference type="NCBI Taxonomy" id="1450538"/>
    <lineage>
        <taxon>Eukaryota</taxon>
        <taxon>Fungi</taxon>
        <taxon>Dikarya</taxon>
        <taxon>Ascomycota</taxon>
        <taxon>Pezizomycotina</taxon>
        <taxon>Eurotiomycetes</taxon>
        <taxon>Eurotiomycetidae</taxon>
        <taxon>Eurotiales</taxon>
        <taxon>Aspergillaceae</taxon>
        <taxon>Aspergillus</taxon>
    </lineage>
</organism>
<dbReference type="STRING" id="1450538.A0A2V5HZE7"/>
<proteinExistence type="inferred from homology"/>
<keyword evidence="4 7" id="KW-0812">Transmembrane</keyword>
<evidence type="ECO:0000256" key="4">
    <source>
        <dbReference type="ARBA" id="ARBA00022692"/>
    </source>
</evidence>
<dbReference type="PANTHER" id="PTHR31806">
    <property type="entry name" value="PURINE-CYTOSINE PERMEASE FCY2-RELATED"/>
    <property type="match status" value="1"/>
</dbReference>
<keyword evidence="6 7" id="KW-0472">Membrane</keyword>
<keyword evidence="3" id="KW-0813">Transport</keyword>
<dbReference type="InterPro" id="IPR001248">
    <property type="entry name" value="Pur-cyt_permease"/>
</dbReference>
<evidence type="ECO:0000256" key="7">
    <source>
        <dbReference type="SAM" id="Phobius"/>
    </source>
</evidence>